<keyword evidence="4 9" id="KW-0456">Lyase</keyword>
<evidence type="ECO:0000256" key="3">
    <source>
        <dbReference type="ARBA" id="ARBA00013109"/>
    </source>
</evidence>
<sequence length="254" mass="28622">MNHLAPLSHISVLIMRAETQAKEMAAAVRSRGGIPIEIPLLQIEPSAMQLARPLQEYDWIIFTSTNGVRFFLEGIGMGNIPSAVKLAAVGEKTKQELEAYGFQVHFMPEKYVAEVFAREFLSFVQPGARVLFPKGNLARDILPNELRANHILLDEIVVYETRRNEAAKELLMEVLRSEQADVLTFTSPSTVVHFAALLEETNWREWTKRCTIACIGPVTEREALAYFPSVLVPDTYTIDGLLRRLEKHFANGIQ</sequence>
<name>A0ABV5WKU6_9BACI</name>
<accession>A0ABV5WKU6</accession>
<evidence type="ECO:0000256" key="7">
    <source>
        <dbReference type="ARBA" id="ARBA00040167"/>
    </source>
</evidence>
<dbReference type="SUPFAM" id="SSF69618">
    <property type="entry name" value="HemD-like"/>
    <property type="match status" value="1"/>
</dbReference>
<evidence type="ECO:0000313" key="12">
    <source>
        <dbReference type="Proteomes" id="UP001589609"/>
    </source>
</evidence>
<comment type="pathway">
    <text evidence="1 9">Porphyrin-containing compound metabolism; protoporphyrin-IX biosynthesis; coproporphyrinogen-III from 5-aminolevulinate: step 3/4.</text>
</comment>
<evidence type="ECO:0000256" key="4">
    <source>
        <dbReference type="ARBA" id="ARBA00023239"/>
    </source>
</evidence>
<proteinExistence type="inferred from homology"/>
<evidence type="ECO:0000256" key="5">
    <source>
        <dbReference type="ARBA" id="ARBA00023244"/>
    </source>
</evidence>
<protein>
    <recommendedName>
        <fullName evidence="7 9">Uroporphyrinogen-III synthase</fullName>
        <ecNumber evidence="3 9">4.2.1.75</ecNumber>
    </recommendedName>
</protein>
<evidence type="ECO:0000256" key="1">
    <source>
        <dbReference type="ARBA" id="ARBA00004772"/>
    </source>
</evidence>
<evidence type="ECO:0000256" key="8">
    <source>
        <dbReference type="ARBA" id="ARBA00048617"/>
    </source>
</evidence>
<organism evidence="11 12">
    <name type="scientific">Ectobacillus funiculus</name>
    <dbReference type="NCBI Taxonomy" id="137993"/>
    <lineage>
        <taxon>Bacteria</taxon>
        <taxon>Bacillati</taxon>
        <taxon>Bacillota</taxon>
        <taxon>Bacilli</taxon>
        <taxon>Bacillales</taxon>
        <taxon>Bacillaceae</taxon>
        <taxon>Ectobacillus</taxon>
    </lineage>
</organism>
<dbReference type="GO" id="GO:0004852">
    <property type="term" value="F:uroporphyrinogen-III synthase activity"/>
    <property type="evidence" value="ECO:0007669"/>
    <property type="project" value="UniProtKB-EC"/>
</dbReference>
<comment type="similarity">
    <text evidence="2 9">Belongs to the uroporphyrinogen-III synthase family.</text>
</comment>
<comment type="caution">
    <text evidence="11">The sequence shown here is derived from an EMBL/GenBank/DDBJ whole genome shotgun (WGS) entry which is preliminary data.</text>
</comment>
<dbReference type="RefSeq" id="WP_379951404.1">
    <property type="nucleotide sequence ID" value="NZ_JBHMAF010000188.1"/>
</dbReference>
<evidence type="ECO:0000256" key="9">
    <source>
        <dbReference type="RuleBase" id="RU366031"/>
    </source>
</evidence>
<dbReference type="InterPro" id="IPR036108">
    <property type="entry name" value="4pyrrol_syn_uPrphyn_synt_sf"/>
</dbReference>
<dbReference type="Proteomes" id="UP001589609">
    <property type="component" value="Unassembled WGS sequence"/>
</dbReference>
<dbReference type="PANTHER" id="PTHR38042">
    <property type="entry name" value="UROPORPHYRINOGEN-III SYNTHASE, CHLOROPLASTIC"/>
    <property type="match status" value="1"/>
</dbReference>
<dbReference type="PANTHER" id="PTHR38042:SF1">
    <property type="entry name" value="UROPORPHYRINOGEN-III SYNTHASE, CHLOROPLASTIC"/>
    <property type="match status" value="1"/>
</dbReference>
<keyword evidence="12" id="KW-1185">Reference proteome</keyword>
<evidence type="ECO:0000256" key="6">
    <source>
        <dbReference type="ARBA" id="ARBA00037589"/>
    </source>
</evidence>
<dbReference type="InterPro" id="IPR039793">
    <property type="entry name" value="UROS/Hem4"/>
</dbReference>
<evidence type="ECO:0000259" key="10">
    <source>
        <dbReference type="Pfam" id="PF02602"/>
    </source>
</evidence>
<dbReference type="EC" id="4.2.1.75" evidence="3 9"/>
<evidence type="ECO:0000313" key="11">
    <source>
        <dbReference type="EMBL" id="MFB9761199.1"/>
    </source>
</evidence>
<keyword evidence="5 9" id="KW-0627">Porphyrin biosynthesis</keyword>
<dbReference type="Pfam" id="PF02602">
    <property type="entry name" value="HEM4"/>
    <property type="match status" value="1"/>
</dbReference>
<dbReference type="EMBL" id="JBHMAF010000188">
    <property type="protein sequence ID" value="MFB9761199.1"/>
    <property type="molecule type" value="Genomic_DNA"/>
</dbReference>
<dbReference type="CDD" id="cd06578">
    <property type="entry name" value="HemD"/>
    <property type="match status" value="1"/>
</dbReference>
<gene>
    <name evidence="11" type="ORF">ACFFMS_23390</name>
</gene>
<dbReference type="InterPro" id="IPR003754">
    <property type="entry name" value="4pyrrol_synth_uPrphyn_synth"/>
</dbReference>
<comment type="catalytic activity">
    <reaction evidence="8 9">
        <text>hydroxymethylbilane = uroporphyrinogen III + H2O</text>
        <dbReference type="Rhea" id="RHEA:18965"/>
        <dbReference type="ChEBI" id="CHEBI:15377"/>
        <dbReference type="ChEBI" id="CHEBI:57308"/>
        <dbReference type="ChEBI" id="CHEBI:57845"/>
        <dbReference type="EC" id="4.2.1.75"/>
    </reaction>
</comment>
<reference evidence="11 12" key="1">
    <citation type="submission" date="2024-09" db="EMBL/GenBank/DDBJ databases">
        <authorList>
            <person name="Sun Q."/>
            <person name="Mori K."/>
        </authorList>
    </citation>
    <scope>NUCLEOTIDE SEQUENCE [LARGE SCALE GENOMIC DNA]</scope>
    <source>
        <strain evidence="11 12">JCM 11201</strain>
    </source>
</reference>
<comment type="function">
    <text evidence="6 9">Catalyzes cyclization of the linear tetrapyrrole, hydroxymethylbilane, to the macrocyclic uroporphyrinogen III.</text>
</comment>
<evidence type="ECO:0000256" key="2">
    <source>
        <dbReference type="ARBA" id="ARBA00008133"/>
    </source>
</evidence>
<dbReference type="Gene3D" id="3.40.50.10090">
    <property type="match status" value="2"/>
</dbReference>
<feature type="domain" description="Tetrapyrrole biosynthesis uroporphyrinogen III synthase" evidence="10">
    <location>
        <begin position="23"/>
        <end position="242"/>
    </location>
</feature>